<dbReference type="EMBL" id="AACS02000011">
    <property type="protein sequence ID" value="EAU82214.1"/>
    <property type="molecule type" value="Genomic_DNA"/>
</dbReference>
<dbReference type="RefSeq" id="XP_001839623.1">
    <property type="nucleotide sequence ID" value="XM_001839571.1"/>
</dbReference>
<protein>
    <submittedName>
        <fullName evidence="1">Uncharacterized protein</fullName>
    </submittedName>
</protein>
<dbReference type="eggNOG" id="ENOG502SXKR">
    <property type="taxonomic scope" value="Eukaryota"/>
</dbReference>
<keyword evidence="2" id="KW-1185">Reference proteome</keyword>
<reference evidence="1 2" key="1">
    <citation type="journal article" date="2010" name="Proc. Natl. Acad. Sci. U.S.A.">
        <title>Insights into evolution of multicellular fungi from the assembled chromosomes of the mushroom Coprinopsis cinerea (Coprinus cinereus).</title>
        <authorList>
            <person name="Stajich J.E."/>
            <person name="Wilke S.K."/>
            <person name="Ahren D."/>
            <person name="Au C.H."/>
            <person name="Birren B.W."/>
            <person name="Borodovsky M."/>
            <person name="Burns C."/>
            <person name="Canback B."/>
            <person name="Casselton L.A."/>
            <person name="Cheng C.K."/>
            <person name="Deng J."/>
            <person name="Dietrich F.S."/>
            <person name="Fargo D.C."/>
            <person name="Farman M.L."/>
            <person name="Gathman A.C."/>
            <person name="Goldberg J."/>
            <person name="Guigo R."/>
            <person name="Hoegger P.J."/>
            <person name="Hooker J.B."/>
            <person name="Huggins A."/>
            <person name="James T.Y."/>
            <person name="Kamada T."/>
            <person name="Kilaru S."/>
            <person name="Kodira C."/>
            <person name="Kues U."/>
            <person name="Kupfer D."/>
            <person name="Kwan H.S."/>
            <person name="Lomsadze A."/>
            <person name="Li W."/>
            <person name="Lilly W.W."/>
            <person name="Ma L.J."/>
            <person name="Mackey A.J."/>
            <person name="Manning G."/>
            <person name="Martin F."/>
            <person name="Muraguchi H."/>
            <person name="Natvig D.O."/>
            <person name="Palmerini H."/>
            <person name="Ramesh M.A."/>
            <person name="Rehmeyer C.J."/>
            <person name="Roe B.A."/>
            <person name="Shenoy N."/>
            <person name="Stanke M."/>
            <person name="Ter-Hovhannisyan V."/>
            <person name="Tunlid A."/>
            <person name="Velagapudi R."/>
            <person name="Vision T.J."/>
            <person name="Zeng Q."/>
            <person name="Zolan M.E."/>
            <person name="Pukkila P.J."/>
        </authorList>
    </citation>
    <scope>NUCLEOTIDE SEQUENCE [LARGE SCALE GENOMIC DNA]</scope>
    <source>
        <strain evidence="2">Okayama-7 / 130 / ATCC MYA-4618 / FGSC 9003</strain>
    </source>
</reference>
<organism evidence="1 2">
    <name type="scientific">Coprinopsis cinerea (strain Okayama-7 / 130 / ATCC MYA-4618 / FGSC 9003)</name>
    <name type="common">Inky cap fungus</name>
    <name type="synonym">Hormographiella aspergillata</name>
    <dbReference type="NCBI Taxonomy" id="240176"/>
    <lineage>
        <taxon>Eukaryota</taxon>
        <taxon>Fungi</taxon>
        <taxon>Dikarya</taxon>
        <taxon>Basidiomycota</taxon>
        <taxon>Agaricomycotina</taxon>
        <taxon>Agaricomycetes</taxon>
        <taxon>Agaricomycetidae</taxon>
        <taxon>Agaricales</taxon>
        <taxon>Agaricineae</taxon>
        <taxon>Psathyrellaceae</taxon>
        <taxon>Coprinopsis</taxon>
    </lineage>
</organism>
<dbReference type="KEGG" id="cci:CC1G_10616"/>
<dbReference type="OrthoDB" id="2610860at2759"/>
<name>A8P8S1_COPC7</name>
<gene>
    <name evidence="1" type="ORF">CC1G_10616</name>
</gene>
<dbReference type="AlphaFoldDB" id="A8P8S1"/>
<proteinExistence type="predicted"/>
<evidence type="ECO:0000313" key="1">
    <source>
        <dbReference type="EMBL" id="EAU82214.1"/>
    </source>
</evidence>
<comment type="caution">
    <text evidence="1">The sequence shown here is derived from an EMBL/GenBank/DDBJ whole genome shotgun (WGS) entry which is preliminary data.</text>
</comment>
<sequence length="460" mass="52430">MFAPELYKADAHIMDAVLISGLSLLSAYLLYLSFKVNPRATEDVTHPIWNLIMIRLCQGRFDRLLPTMQFRLYISPYDPNLEDPAPDPNETRPDPKARGVITDCCILAPTIGSRDDPLASPSTFLTRVISQLSKMPIFGVAAAHLSSYLREGTVSKIMIPLLVELKRPVSRHCSDILAYALALQKTLDDARKQVYGQAHCLFSSPKYAEQSAAVIIAATGGWWTFKVIHRDAQIGRFRAQRYFKFRDQTDKDENEQEDYFDGVSTVDDETLENPGKKDLLAAANANWENRRADEQKHKALRVERQRKERRERIEKRNQRDQEPPVLDFFERAKGNIVEVDNSDSNYANVTALLNFCDSIPQSTFYDLDQLQELSRHLQKCKSLTEFELPERQPDFNVKVPGKINYRPKKHFGYHDRSNLDEWIGPLLVGSEASDRCLELIQEALASSFFHDGGANSFGSK</sequence>
<dbReference type="GeneID" id="6016241"/>
<accession>A8P8S1</accession>
<dbReference type="VEuPathDB" id="FungiDB:CC1G_10616"/>
<dbReference type="Proteomes" id="UP000001861">
    <property type="component" value="Unassembled WGS sequence"/>
</dbReference>
<evidence type="ECO:0000313" key="2">
    <source>
        <dbReference type="Proteomes" id="UP000001861"/>
    </source>
</evidence>
<dbReference type="InParanoid" id="A8P8S1"/>